<evidence type="ECO:0000259" key="1">
    <source>
        <dbReference type="SMART" id="SM01321"/>
    </source>
</evidence>
<dbReference type="AlphaFoldDB" id="A0A1G6AVX0"/>
<dbReference type="Pfam" id="PF01797">
    <property type="entry name" value="Y1_Tnp"/>
    <property type="match status" value="1"/>
</dbReference>
<keyword evidence="3" id="KW-1185">Reference proteome</keyword>
<gene>
    <name evidence="2" type="ORF">SAMN02910417_00948</name>
</gene>
<dbReference type="Proteomes" id="UP000199228">
    <property type="component" value="Unassembled WGS sequence"/>
</dbReference>
<dbReference type="EMBL" id="FMXR01000007">
    <property type="protein sequence ID" value="SDB12484.1"/>
    <property type="molecule type" value="Genomic_DNA"/>
</dbReference>
<dbReference type="STRING" id="1732.SAMN02910417_00948"/>
<dbReference type="InterPro" id="IPR002686">
    <property type="entry name" value="Transposase_17"/>
</dbReference>
<organism evidence="2 3">
    <name type="scientific">Eubacterium oxidoreducens</name>
    <dbReference type="NCBI Taxonomy" id="1732"/>
    <lineage>
        <taxon>Bacteria</taxon>
        <taxon>Bacillati</taxon>
        <taxon>Bacillota</taxon>
        <taxon>Clostridia</taxon>
        <taxon>Eubacteriales</taxon>
        <taxon>Eubacteriaceae</taxon>
        <taxon>Eubacterium</taxon>
    </lineage>
</organism>
<dbReference type="SMART" id="SM01321">
    <property type="entry name" value="Y1_Tnp"/>
    <property type="match status" value="1"/>
</dbReference>
<dbReference type="OrthoDB" id="9798161at2"/>
<sequence>MADGYKHKKGIVYKNQYHIIFCPKYRRKVLIDGVDIRLKELLYEVAERYEIEIKALEVMPDHVHMFIDMDPRLHVHETIREFKGYSSRILREEFPWLKSRIPSLWTRSYFCCTVGRINEDTITKYIEDQKNT</sequence>
<reference evidence="2 3" key="1">
    <citation type="submission" date="2016-10" db="EMBL/GenBank/DDBJ databases">
        <authorList>
            <person name="de Groot N.N."/>
        </authorList>
    </citation>
    <scope>NUCLEOTIDE SEQUENCE [LARGE SCALE GENOMIC DNA]</scope>
    <source>
        <strain evidence="2 3">DSM 3217</strain>
    </source>
</reference>
<accession>A0A1G6AVX0</accession>
<dbReference type="NCBIfam" id="NF033573">
    <property type="entry name" value="transpos_IS200"/>
    <property type="match status" value="1"/>
</dbReference>
<dbReference type="GO" id="GO:0004803">
    <property type="term" value="F:transposase activity"/>
    <property type="evidence" value="ECO:0007669"/>
    <property type="project" value="InterPro"/>
</dbReference>
<dbReference type="PANTHER" id="PTHR33360:SF2">
    <property type="entry name" value="TRANSPOSASE FOR INSERTION SEQUENCE ELEMENT IS200"/>
    <property type="match status" value="1"/>
</dbReference>
<dbReference type="GO" id="GO:0006313">
    <property type="term" value="P:DNA transposition"/>
    <property type="evidence" value="ECO:0007669"/>
    <property type="project" value="InterPro"/>
</dbReference>
<name>A0A1G6AVX0_EUBOX</name>
<dbReference type="InterPro" id="IPR036515">
    <property type="entry name" value="Transposase_17_sf"/>
</dbReference>
<evidence type="ECO:0000313" key="3">
    <source>
        <dbReference type="Proteomes" id="UP000199228"/>
    </source>
</evidence>
<dbReference type="GO" id="GO:0003677">
    <property type="term" value="F:DNA binding"/>
    <property type="evidence" value="ECO:0007669"/>
    <property type="project" value="InterPro"/>
</dbReference>
<proteinExistence type="predicted"/>
<dbReference type="PANTHER" id="PTHR33360">
    <property type="entry name" value="TRANSPOSASE FOR INSERTION SEQUENCE ELEMENT IS200"/>
    <property type="match status" value="1"/>
</dbReference>
<feature type="domain" description="Transposase IS200-like" evidence="1">
    <location>
        <begin position="12"/>
        <end position="129"/>
    </location>
</feature>
<protein>
    <submittedName>
        <fullName evidence="2">Putative transposase</fullName>
    </submittedName>
</protein>
<dbReference type="RefSeq" id="WP_090172765.1">
    <property type="nucleotide sequence ID" value="NZ_FMXR01000007.1"/>
</dbReference>
<evidence type="ECO:0000313" key="2">
    <source>
        <dbReference type="EMBL" id="SDB12484.1"/>
    </source>
</evidence>
<dbReference type="Gene3D" id="3.30.70.1290">
    <property type="entry name" value="Transposase IS200-like"/>
    <property type="match status" value="1"/>
</dbReference>
<dbReference type="SUPFAM" id="SSF143422">
    <property type="entry name" value="Transposase IS200-like"/>
    <property type="match status" value="1"/>
</dbReference>